<evidence type="ECO:0000259" key="1">
    <source>
        <dbReference type="Pfam" id="PF23792"/>
    </source>
</evidence>
<name>A0A7S7RDF6_9BACI</name>
<dbReference type="KEGG" id="aia:AWH56_010710"/>
<sequence>MMAMLFAQRVILGKTEFKDVPESLKPAVYEHLVDSGVEFLAGDYQH</sequence>
<dbReference type="InterPro" id="IPR056265">
    <property type="entry name" value="CD1375-like_dom"/>
</dbReference>
<dbReference type="RefSeq" id="WP_169824315.1">
    <property type="nucleotide sequence ID" value="NZ_CP063356.2"/>
</dbReference>
<protein>
    <submittedName>
        <fullName evidence="2">CD1375 family protein</fullName>
    </submittedName>
</protein>
<dbReference type="EMBL" id="CP063356">
    <property type="protein sequence ID" value="QOY37987.1"/>
    <property type="molecule type" value="Genomic_DNA"/>
</dbReference>
<accession>A0A7S7RDF6</accession>
<reference evidence="2 3" key="1">
    <citation type="journal article" date="2017" name="Genome Announc.">
        <title>Draft Genome Sequences of Four Alkaliphilic Bacteria Belonging to the Anaerobacillus Genus.</title>
        <authorList>
            <person name="Bassil N.M."/>
            <person name="Lloyd J.R."/>
        </authorList>
    </citation>
    <scope>NUCLEOTIDE SEQUENCE [LARGE SCALE GENOMIC DNA]</scope>
    <source>
        <strain evidence="2 3">NB2006</strain>
    </source>
</reference>
<feature type="domain" description="CD1375-like" evidence="1">
    <location>
        <begin position="1"/>
        <end position="32"/>
    </location>
</feature>
<proteinExistence type="predicted"/>
<evidence type="ECO:0000313" key="3">
    <source>
        <dbReference type="Proteomes" id="UP000180175"/>
    </source>
</evidence>
<dbReference type="Pfam" id="PF23792">
    <property type="entry name" value="CD1375-like"/>
    <property type="match status" value="1"/>
</dbReference>
<organism evidence="2 3">
    <name type="scientific">Anaerobacillus isosaccharinicus</name>
    <dbReference type="NCBI Taxonomy" id="1532552"/>
    <lineage>
        <taxon>Bacteria</taxon>
        <taxon>Bacillati</taxon>
        <taxon>Bacillota</taxon>
        <taxon>Bacilli</taxon>
        <taxon>Bacillales</taxon>
        <taxon>Bacillaceae</taxon>
        <taxon>Anaerobacillus</taxon>
    </lineage>
</organism>
<keyword evidence="3" id="KW-1185">Reference proteome</keyword>
<reference evidence="2 3" key="2">
    <citation type="journal article" date="2019" name="Int. J. Syst. Evol. Microbiol.">
        <title>Anaerobacillus isosaccharinicus sp. nov., an alkaliphilic bacterium which degrades isosaccharinic acid.</title>
        <authorList>
            <person name="Bassil N.M."/>
            <person name="Lloyd J.R."/>
        </authorList>
    </citation>
    <scope>NUCLEOTIDE SEQUENCE [LARGE SCALE GENOMIC DNA]</scope>
    <source>
        <strain evidence="2 3">NB2006</strain>
    </source>
</reference>
<evidence type="ECO:0000313" key="2">
    <source>
        <dbReference type="EMBL" id="QOY37987.1"/>
    </source>
</evidence>
<dbReference type="Proteomes" id="UP000180175">
    <property type="component" value="Chromosome"/>
</dbReference>
<dbReference type="AlphaFoldDB" id="A0A7S7RDF6"/>
<gene>
    <name evidence="2" type="ORF">AWH56_010710</name>
</gene>